<dbReference type="InterPro" id="IPR011598">
    <property type="entry name" value="bHLH_dom"/>
</dbReference>
<protein>
    <recommendedName>
        <fullName evidence="7">BHLH domain-containing protein</fullName>
    </recommendedName>
</protein>
<dbReference type="Gene3D" id="4.10.280.10">
    <property type="entry name" value="Helix-loop-helix DNA-binding domain"/>
    <property type="match status" value="1"/>
</dbReference>
<dbReference type="InterPro" id="IPR045865">
    <property type="entry name" value="ACT-like_dom_sf"/>
</dbReference>
<dbReference type="PANTHER" id="PTHR45844">
    <property type="entry name" value="TRANSCRIPTION FACTOR BHLH30"/>
    <property type="match status" value="1"/>
</dbReference>
<organism evidence="8 9">
    <name type="scientific">Linum trigynum</name>
    <dbReference type="NCBI Taxonomy" id="586398"/>
    <lineage>
        <taxon>Eukaryota</taxon>
        <taxon>Viridiplantae</taxon>
        <taxon>Streptophyta</taxon>
        <taxon>Embryophyta</taxon>
        <taxon>Tracheophyta</taxon>
        <taxon>Spermatophyta</taxon>
        <taxon>Magnoliopsida</taxon>
        <taxon>eudicotyledons</taxon>
        <taxon>Gunneridae</taxon>
        <taxon>Pentapetalae</taxon>
        <taxon>rosids</taxon>
        <taxon>fabids</taxon>
        <taxon>Malpighiales</taxon>
        <taxon>Linaceae</taxon>
        <taxon>Linum</taxon>
    </lineage>
</organism>
<keyword evidence="2" id="KW-0805">Transcription regulation</keyword>
<keyword evidence="4" id="KW-0804">Transcription</keyword>
<evidence type="ECO:0000256" key="5">
    <source>
        <dbReference type="ARBA" id="ARBA00023242"/>
    </source>
</evidence>
<evidence type="ECO:0000256" key="1">
    <source>
        <dbReference type="ARBA" id="ARBA00004123"/>
    </source>
</evidence>
<dbReference type="SUPFAM" id="SSF55021">
    <property type="entry name" value="ACT-like"/>
    <property type="match status" value="1"/>
</dbReference>
<feature type="compositionally biased region" description="Polar residues" evidence="6">
    <location>
        <begin position="1"/>
        <end position="13"/>
    </location>
</feature>
<name>A0AAV2DLB9_9ROSI</name>
<evidence type="ECO:0000256" key="3">
    <source>
        <dbReference type="ARBA" id="ARBA00023125"/>
    </source>
</evidence>
<gene>
    <name evidence="8" type="ORF">LTRI10_LOCUS16598</name>
</gene>
<dbReference type="GO" id="GO:0003677">
    <property type="term" value="F:DNA binding"/>
    <property type="evidence" value="ECO:0007669"/>
    <property type="project" value="UniProtKB-KW"/>
</dbReference>
<dbReference type="GO" id="GO:0003700">
    <property type="term" value="F:DNA-binding transcription factor activity"/>
    <property type="evidence" value="ECO:0007669"/>
    <property type="project" value="InterPro"/>
</dbReference>
<evidence type="ECO:0000313" key="8">
    <source>
        <dbReference type="EMBL" id="CAL1374754.1"/>
    </source>
</evidence>
<evidence type="ECO:0000259" key="7">
    <source>
        <dbReference type="PROSITE" id="PS50888"/>
    </source>
</evidence>
<feature type="region of interest" description="Disordered" evidence="6">
    <location>
        <begin position="1"/>
        <end position="32"/>
    </location>
</feature>
<evidence type="ECO:0000256" key="6">
    <source>
        <dbReference type="SAM" id="MobiDB-lite"/>
    </source>
</evidence>
<dbReference type="Pfam" id="PF00010">
    <property type="entry name" value="HLH"/>
    <property type="match status" value="1"/>
</dbReference>
<evidence type="ECO:0000256" key="2">
    <source>
        <dbReference type="ARBA" id="ARBA00023015"/>
    </source>
</evidence>
<dbReference type="CDD" id="cd11455">
    <property type="entry name" value="bHLH_AtAIG1_like"/>
    <property type="match status" value="1"/>
</dbReference>
<keyword evidence="5" id="KW-0539">Nucleus</keyword>
<keyword evidence="3" id="KW-0238">DNA-binding</keyword>
<evidence type="ECO:0000313" key="9">
    <source>
        <dbReference type="Proteomes" id="UP001497516"/>
    </source>
</evidence>
<dbReference type="PROSITE" id="PS50888">
    <property type="entry name" value="BHLH"/>
    <property type="match status" value="1"/>
</dbReference>
<dbReference type="PANTHER" id="PTHR45844:SF18">
    <property type="entry name" value="TRANSCRIPTION FACTOR BHLH51"/>
    <property type="match status" value="1"/>
</dbReference>
<dbReference type="InterPro" id="IPR036638">
    <property type="entry name" value="HLH_DNA-bd_sf"/>
</dbReference>
<sequence length="247" mass="27101">MKFQYSSSWQSVPEQPFSAPLQEADFPASASASASTAFQGDECFPFAWPENYCDVGSQESIEEKAASSSRSHKQAEKRRRDRINTQLGVLRKLIPNSDKMDKAALLGSAIEQVKELKREAKEAVERNLTIPSEVDEISVDVCQDAGAGLLIRVSVSCEDRPEVMSELIRVVRGQRLEIVRADITSVGGRIKSILILSKNGGGGSQGKVCVMAIKHSLNVVLSRIAAASVPTSYRIRSKRQRFFQAAE</sequence>
<evidence type="ECO:0000256" key="4">
    <source>
        <dbReference type="ARBA" id="ARBA00023163"/>
    </source>
</evidence>
<dbReference type="EMBL" id="OZ034816">
    <property type="protein sequence ID" value="CAL1374754.1"/>
    <property type="molecule type" value="Genomic_DNA"/>
</dbReference>
<dbReference type="SUPFAM" id="SSF47459">
    <property type="entry name" value="HLH, helix-loop-helix DNA-binding domain"/>
    <property type="match status" value="1"/>
</dbReference>
<dbReference type="AlphaFoldDB" id="A0AAV2DLB9"/>
<dbReference type="SMART" id="SM00353">
    <property type="entry name" value="HLH"/>
    <property type="match status" value="1"/>
</dbReference>
<reference evidence="8 9" key="1">
    <citation type="submission" date="2024-04" db="EMBL/GenBank/DDBJ databases">
        <authorList>
            <person name="Fracassetti M."/>
        </authorList>
    </citation>
    <scope>NUCLEOTIDE SEQUENCE [LARGE SCALE GENOMIC DNA]</scope>
</reference>
<feature type="domain" description="BHLH" evidence="7">
    <location>
        <begin position="67"/>
        <end position="116"/>
    </location>
</feature>
<comment type="subcellular location">
    <subcellularLocation>
        <location evidence="1">Nucleus</location>
    </subcellularLocation>
</comment>
<accession>A0AAV2DLB9</accession>
<dbReference type="InterPro" id="IPR045847">
    <property type="entry name" value="AIG1-like"/>
</dbReference>
<keyword evidence="9" id="KW-1185">Reference proteome</keyword>
<dbReference type="GO" id="GO:0046983">
    <property type="term" value="F:protein dimerization activity"/>
    <property type="evidence" value="ECO:0007669"/>
    <property type="project" value="InterPro"/>
</dbReference>
<dbReference type="GO" id="GO:0005634">
    <property type="term" value="C:nucleus"/>
    <property type="evidence" value="ECO:0007669"/>
    <property type="project" value="UniProtKB-SubCell"/>
</dbReference>
<dbReference type="Proteomes" id="UP001497516">
    <property type="component" value="Chromosome 3"/>
</dbReference>
<proteinExistence type="predicted"/>